<dbReference type="Proteomes" id="UP000266745">
    <property type="component" value="Chromosome"/>
</dbReference>
<name>A0A3G1B7C0_9ARCH</name>
<dbReference type="KEGG" id="tah:SU86_006015"/>
<dbReference type="STRING" id="1603555.SU86_006015"/>
<protein>
    <submittedName>
        <fullName evidence="1">Uncharacterized protein</fullName>
    </submittedName>
</protein>
<dbReference type="SUPFAM" id="SSF117070">
    <property type="entry name" value="LEA14-like"/>
    <property type="match status" value="1"/>
</dbReference>
<dbReference type="AlphaFoldDB" id="A0A3G1B7C0"/>
<dbReference type="RefSeq" id="WP_048188888.1">
    <property type="nucleotide sequence ID" value="NZ_CP011097.1"/>
</dbReference>
<gene>
    <name evidence="1" type="ORF">SU86_006015</name>
</gene>
<accession>A0A3G1B7C0</accession>
<evidence type="ECO:0000313" key="1">
    <source>
        <dbReference type="EMBL" id="AJZ75995.1"/>
    </source>
</evidence>
<evidence type="ECO:0000313" key="2">
    <source>
        <dbReference type="Proteomes" id="UP000266745"/>
    </source>
</evidence>
<organism evidence="1 2">
    <name type="scientific">Candidatus Nitrosotenuis cloacae</name>
    <dbReference type="NCBI Taxonomy" id="1603555"/>
    <lineage>
        <taxon>Archaea</taxon>
        <taxon>Nitrososphaerota</taxon>
        <taxon>Candidatus Nitrosotenuis</taxon>
    </lineage>
</organism>
<sequence>MAKKAAAVLIILVSLMVFGYTQYASATQINAKITQSKLLEKSDKGSLYNLELEFDNPSLLILSAGKTEFTIIANDKTLGGGELDPFTLPALGKTTTSGTWLRDQVSDSDNPEVKISGVTKYQLLFASIDVPFTYYPTYDQTREFIQDA</sequence>
<keyword evidence="2" id="KW-1185">Reference proteome</keyword>
<proteinExistence type="predicted"/>
<reference evidence="1 2" key="1">
    <citation type="journal article" date="2016" name="Sci. Rep.">
        <title>A novel ammonia-oxidizing archaeon from wastewater treatment plant: Its enrichment, physiological and genomic characteristics.</title>
        <authorList>
            <person name="Li Y."/>
            <person name="Ding K."/>
            <person name="Wen X."/>
            <person name="Zhang B."/>
            <person name="Shen B."/>
            <person name="Yang Y."/>
        </authorList>
    </citation>
    <scope>NUCLEOTIDE SEQUENCE [LARGE SCALE GENOMIC DNA]</scope>
    <source>
        <strain evidence="1 2">SAT1</strain>
    </source>
</reference>
<dbReference type="EMBL" id="CP011097">
    <property type="protein sequence ID" value="AJZ75995.1"/>
    <property type="molecule type" value="Genomic_DNA"/>
</dbReference>
<dbReference type="OrthoDB" id="1616at2157"/>
<dbReference type="GeneID" id="24875955"/>